<evidence type="ECO:0000259" key="1">
    <source>
        <dbReference type="Pfam" id="PF04230"/>
    </source>
</evidence>
<dbReference type="PANTHER" id="PTHR36836">
    <property type="entry name" value="COLANIC ACID BIOSYNTHESIS PROTEIN WCAK"/>
    <property type="match status" value="1"/>
</dbReference>
<feature type="domain" description="Polysaccharide pyruvyl transferase" evidence="1">
    <location>
        <begin position="14"/>
        <end position="322"/>
    </location>
</feature>
<dbReference type="EMBL" id="CP127173">
    <property type="protein sequence ID" value="WIV58848.1"/>
    <property type="molecule type" value="Genomic_DNA"/>
</dbReference>
<gene>
    <name evidence="2" type="ORF">QP939_09575</name>
</gene>
<dbReference type="GO" id="GO:0004497">
    <property type="term" value="F:monooxygenase activity"/>
    <property type="evidence" value="ECO:0007669"/>
    <property type="project" value="UniProtKB-KW"/>
</dbReference>
<organism evidence="2 3">
    <name type="scientific">Amycolatopsis nalaikhensis</name>
    <dbReference type="NCBI Taxonomy" id="715472"/>
    <lineage>
        <taxon>Bacteria</taxon>
        <taxon>Bacillati</taxon>
        <taxon>Actinomycetota</taxon>
        <taxon>Actinomycetes</taxon>
        <taxon>Pseudonocardiales</taxon>
        <taxon>Pseudonocardiaceae</taxon>
        <taxon>Amycolatopsis</taxon>
    </lineage>
</organism>
<evidence type="ECO:0000313" key="3">
    <source>
        <dbReference type="Proteomes" id="UP001227101"/>
    </source>
</evidence>
<keyword evidence="2" id="KW-0503">Monooxygenase</keyword>
<sequence>MTRIGFFGILGSGNLGNDGSLEAVVAYVRRRYPDVRLDFLAMGPEQLTERYHAPATHLQWYEPHAGDATGVRAAALKVLGKLLDPVRTWRWVRRQDVVIVPGMGVLEATLPIRPWALPYSLLWLGITARLTGAKVALVSVGADYVKKRGTRWVVSRAARLAHYRSFRDEHSREALGRMGVDVRGDHVFPDLAFALPGPEERPSSGAVGVGLMEFHGNNDDRARADRINAEYLATVKRFVRMMVDEGRPVRLFIGDVADLDVPGEVIADARAHRPDADVTAEPLTSLGDLMHQMAAVDTVVATRYHNVLCALKSAKPTVSFGYARKSDVLMASMGVGEFCLSAREPDFERLVALFRTLEENREEVTGNLRKRAEEMAARVDDQFTELSKLVIDGGAS</sequence>
<evidence type="ECO:0000313" key="2">
    <source>
        <dbReference type="EMBL" id="WIV58848.1"/>
    </source>
</evidence>
<accession>A0ABY8XTD5</accession>
<keyword evidence="2" id="KW-0560">Oxidoreductase</keyword>
<dbReference type="Pfam" id="PF04230">
    <property type="entry name" value="PS_pyruv_trans"/>
    <property type="match status" value="1"/>
</dbReference>
<reference evidence="2 3" key="1">
    <citation type="submission" date="2023-06" db="EMBL/GenBank/DDBJ databases">
        <authorList>
            <person name="Oyuntsetseg B."/>
            <person name="Kim S.B."/>
        </authorList>
    </citation>
    <scope>NUCLEOTIDE SEQUENCE [LARGE SCALE GENOMIC DNA]</scope>
    <source>
        <strain evidence="2 3">2-2</strain>
    </source>
</reference>
<keyword evidence="3" id="KW-1185">Reference proteome</keyword>
<dbReference type="RefSeq" id="WP_285456268.1">
    <property type="nucleotide sequence ID" value="NZ_CP127173.1"/>
</dbReference>
<dbReference type="Proteomes" id="UP001227101">
    <property type="component" value="Chromosome"/>
</dbReference>
<protein>
    <submittedName>
        <fullName evidence="2">Polysaccharide pyruvyl transferase family protein</fullName>
    </submittedName>
</protein>
<dbReference type="GO" id="GO:0016740">
    <property type="term" value="F:transferase activity"/>
    <property type="evidence" value="ECO:0007669"/>
    <property type="project" value="UniProtKB-KW"/>
</dbReference>
<proteinExistence type="predicted"/>
<name>A0ABY8XTD5_9PSEU</name>
<dbReference type="InterPro" id="IPR007345">
    <property type="entry name" value="Polysacch_pyruvyl_Trfase"/>
</dbReference>
<keyword evidence="2" id="KW-0808">Transferase</keyword>
<dbReference type="PANTHER" id="PTHR36836:SF1">
    <property type="entry name" value="COLANIC ACID BIOSYNTHESIS PROTEIN WCAK"/>
    <property type="match status" value="1"/>
</dbReference>